<name>A0ABW7CEF1_9CYAN</name>
<comment type="caution">
    <text evidence="1">The sequence shown here is derived from an EMBL/GenBank/DDBJ whole genome shotgun (WGS) entry which is preliminary data.</text>
</comment>
<dbReference type="Proteomes" id="UP001604335">
    <property type="component" value="Unassembled WGS sequence"/>
</dbReference>
<dbReference type="Pfam" id="PF03928">
    <property type="entry name" value="HbpS-like"/>
    <property type="match status" value="1"/>
</dbReference>
<proteinExistence type="predicted"/>
<dbReference type="InterPro" id="IPR038084">
    <property type="entry name" value="PduO/GlcC-like_sf"/>
</dbReference>
<dbReference type="InterPro" id="IPR005624">
    <property type="entry name" value="PduO/GlcC-like"/>
</dbReference>
<reference evidence="2" key="1">
    <citation type="journal article" date="2024" name="Algal Res.">
        <title>Biochemical, toxicological and genomic investigation of a high-biomass producing Limnothrix strain isolated from Italian shallow drinking water reservoir.</title>
        <authorList>
            <person name="Simonazzi M."/>
            <person name="Shishido T.K."/>
            <person name="Delbaje E."/>
            <person name="Wahlsten M."/>
            <person name="Fewer D.P."/>
            <person name="Sivonen K."/>
            <person name="Pezzolesi L."/>
            <person name="Pistocchi R."/>
        </authorList>
    </citation>
    <scope>NUCLEOTIDE SEQUENCE [LARGE SCALE GENOMIC DNA]</scope>
    <source>
        <strain evidence="2">LRLZ20PSL1</strain>
    </source>
</reference>
<dbReference type="Gene3D" id="3.30.450.150">
    <property type="entry name" value="Haem-degrading domain"/>
    <property type="match status" value="1"/>
</dbReference>
<evidence type="ECO:0000313" key="2">
    <source>
        <dbReference type="Proteomes" id="UP001604335"/>
    </source>
</evidence>
<protein>
    <submittedName>
        <fullName evidence="1">Heme-binding protein</fullName>
    </submittedName>
</protein>
<gene>
    <name evidence="1" type="ORF">VPK24_17850</name>
</gene>
<organism evidence="1 2">
    <name type="scientific">Limnothrix redekei LRLZ20PSL1</name>
    <dbReference type="NCBI Taxonomy" id="3112953"/>
    <lineage>
        <taxon>Bacteria</taxon>
        <taxon>Bacillati</taxon>
        <taxon>Cyanobacteriota</taxon>
        <taxon>Cyanophyceae</taxon>
        <taxon>Pseudanabaenales</taxon>
        <taxon>Pseudanabaenaceae</taxon>
        <taxon>Limnothrix</taxon>
    </lineage>
</organism>
<evidence type="ECO:0000313" key="1">
    <source>
        <dbReference type="EMBL" id="MFG3819514.1"/>
    </source>
</evidence>
<dbReference type="EMBL" id="JAZAQF010000094">
    <property type="protein sequence ID" value="MFG3819514.1"/>
    <property type="molecule type" value="Genomic_DNA"/>
</dbReference>
<dbReference type="InterPro" id="IPR052517">
    <property type="entry name" value="GlcG_carb_metab_protein"/>
</dbReference>
<sequence length="129" mass="13110">MLADARRVIAAAEQKAIELGQPMNIAVADGGGNLVSHVRMDGAWIGSIDISINKAYTSRAFDIATKDLAEHSQSGGQFFGIHASNGGRIMIFAGGIPLYRDGQVVGAIGVSGGSGEQDHAVAAAGAAAF</sequence>
<dbReference type="SUPFAM" id="SSF143744">
    <property type="entry name" value="GlcG-like"/>
    <property type="match status" value="1"/>
</dbReference>
<keyword evidence="2" id="KW-1185">Reference proteome</keyword>
<dbReference type="PANTHER" id="PTHR34309:SF1">
    <property type="entry name" value="PROTEIN GLCG"/>
    <property type="match status" value="1"/>
</dbReference>
<dbReference type="PANTHER" id="PTHR34309">
    <property type="entry name" value="SLR1406 PROTEIN"/>
    <property type="match status" value="1"/>
</dbReference>
<accession>A0ABW7CEF1</accession>